<protein>
    <submittedName>
        <fullName evidence="5">Helix-turn-helix protein</fullName>
    </submittedName>
</protein>
<dbReference type="InterPro" id="IPR018060">
    <property type="entry name" value="HTH_AraC"/>
</dbReference>
<dbReference type="AlphaFoldDB" id="A0A495D3W2"/>
<keyword evidence="1" id="KW-0805">Transcription regulation</keyword>
<evidence type="ECO:0000313" key="5">
    <source>
        <dbReference type="EMBL" id="RKQ96597.1"/>
    </source>
</evidence>
<reference evidence="5 6" key="1">
    <citation type="submission" date="2018-10" db="EMBL/GenBank/DDBJ databases">
        <title>Genomic Encyclopedia of Type Strains, Phase IV (KMG-IV): sequencing the most valuable type-strain genomes for metagenomic binning, comparative biology and taxonomic classification.</title>
        <authorList>
            <person name="Goeker M."/>
        </authorList>
    </citation>
    <scope>NUCLEOTIDE SEQUENCE [LARGE SCALE GENOMIC DNA]</scope>
    <source>
        <strain evidence="5 6">DSM 4734</strain>
    </source>
</reference>
<sequence length="275" mass="29956">MSEAMYKFRPAGEGLADRIDGVWHLSRDGDDTPRMIAPDGACEIILHRSEPPLERDGDGWTRQPAAFLYGPLNRVLVLRQSGPMDVVGIRLHPWAVGALGARPSAWRNRAVPLAEILGVEPSRHLLEFARTASSPVGFLDLAGNELDCVLQPPLVQTCVRRLVEALQGGEVTGLAGLAAMAGTSERTVGRRFERACGLTAGNMIRIFRFHRARNAIKAGLALTEVAADAGYADQAHMTRDFRRFAGITPVPARNPAPFDVFYPGELKDAETHSKM</sequence>
<keyword evidence="3" id="KW-0804">Transcription</keyword>
<dbReference type="PROSITE" id="PS01124">
    <property type="entry name" value="HTH_ARAC_FAMILY_2"/>
    <property type="match status" value="1"/>
</dbReference>
<dbReference type="PANTHER" id="PTHR46796">
    <property type="entry name" value="HTH-TYPE TRANSCRIPTIONAL ACTIVATOR RHAS-RELATED"/>
    <property type="match status" value="1"/>
</dbReference>
<accession>A0A495D3W2</accession>
<dbReference type="GO" id="GO:0043565">
    <property type="term" value="F:sequence-specific DNA binding"/>
    <property type="evidence" value="ECO:0007669"/>
    <property type="project" value="InterPro"/>
</dbReference>
<dbReference type="Gene3D" id="1.10.10.60">
    <property type="entry name" value="Homeodomain-like"/>
    <property type="match status" value="1"/>
</dbReference>
<dbReference type="SUPFAM" id="SSF46689">
    <property type="entry name" value="Homeodomain-like"/>
    <property type="match status" value="1"/>
</dbReference>
<evidence type="ECO:0000256" key="2">
    <source>
        <dbReference type="ARBA" id="ARBA00023125"/>
    </source>
</evidence>
<evidence type="ECO:0000313" key="6">
    <source>
        <dbReference type="Proteomes" id="UP000273675"/>
    </source>
</evidence>
<proteinExistence type="predicted"/>
<dbReference type="Proteomes" id="UP000273675">
    <property type="component" value="Unassembled WGS sequence"/>
</dbReference>
<keyword evidence="2" id="KW-0238">DNA-binding</keyword>
<dbReference type="SMART" id="SM00342">
    <property type="entry name" value="HTH_ARAC"/>
    <property type="match status" value="1"/>
</dbReference>
<dbReference type="InterPro" id="IPR046532">
    <property type="entry name" value="DUF6597"/>
</dbReference>
<dbReference type="GO" id="GO:0003700">
    <property type="term" value="F:DNA-binding transcription factor activity"/>
    <property type="evidence" value="ECO:0007669"/>
    <property type="project" value="InterPro"/>
</dbReference>
<name>A0A495D3W2_9PROT</name>
<dbReference type="RefSeq" id="WP_121211144.1">
    <property type="nucleotide sequence ID" value="NZ_RBIM01000004.1"/>
</dbReference>
<dbReference type="PANTHER" id="PTHR46796:SF15">
    <property type="entry name" value="BLL1074 PROTEIN"/>
    <property type="match status" value="1"/>
</dbReference>
<evidence type="ECO:0000256" key="3">
    <source>
        <dbReference type="ARBA" id="ARBA00023163"/>
    </source>
</evidence>
<gene>
    <name evidence="5" type="ORF">C7435_1929</name>
</gene>
<evidence type="ECO:0000256" key="1">
    <source>
        <dbReference type="ARBA" id="ARBA00023015"/>
    </source>
</evidence>
<organism evidence="5 6">
    <name type="scientific">Maricaulis maris</name>
    <dbReference type="NCBI Taxonomy" id="74318"/>
    <lineage>
        <taxon>Bacteria</taxon>
        <taxon>Pseudomonadati</taxon>
        <taxon>Pseudomonadota</taxon>
        <taxon>Alphaproteobacteria</taxon>
        <taxon>Maricaulales</taxon>
        <taxon>Maricaulaceae</taxon>
        <taxon>Maricaulis</taxon>
    </lineage>
</organism>
<dbReference type="InterPro" id="IPR009057">
    <property type="entry name" value="Homeodomain-like_sf"/>
</dbReference>
<dbReference type="EMBL" id="RBIM01000004">
    <property type="protein sequence ID" value="RKQ96597.1"/>
    <property type="molecule type" value="Genomic_DNA"/>
</dbReference>
<comment type="caution">
    <text evidence="5">The sequence shown here is derived from an EMBL/GenBank/DDBJ whole genome shotgun (WGS) entry which is preliminary data.</text>
</comment>
<feature type="domain" description="HTH araC/xylS-type" evidence="4">
    <location>
        <begin position="156"/>
        <end position="255"/>
    </location>
</feature>
<dbReference type="Pfam" id="PF12833">
    <property type="entry name" value="HTH_18"/>
    <property type="match status" value="1"/>
</dbReference>
<dbReference type="InterPro" id="IPR050204">
    <property type="entry name" value="AraC_XylS_family_regulators"/>
</dbReference>
<dbReference type="OrthoDB" id="2559672at2"/>
<dbReference type="Pfam" id="PF20240">
    <property type="entry name" value="DUF6597"/>
    <property type="match status" value="1"/>
</dbReference>
<evidence type="ECO:0000259" key="4">
    <source>
        <dbReference type="PROSITE" id="PS01124"/>
    </source>
</evidence>